<dbReference type="AlphaFoldDB" id="A0A369J4V9"/>
<feature type="region of interest" description="Disordered" evidence="1">
    <location>
        <begin position="1"/>
        <end position="120"/>
    </location>
</feature>
<accession>A0A369J4V9</accession>
<proteinExistence type="predicted"/>
<feature type="compositionally biased region" description="Polar residues" evidence="1">
    <location>
        <begin position="101"/>
        <end position="114"/>
    </location>
</feature>
<gene>
    <name evidence="2" type="ORF">Hypma_016566</name>
</gene>
<evidence type="ECO:0000256" key="1">
    <source>
        <dbReference type="SAM" id="MobiDB-lite"/>
    </source>
</evidence>
<dbReference type="EMBL" id="LUEZ02000096">
    <property type="protein sequence ID" value="RDB14733.1"/>
    <property type="molecule type" value="Genomic_DNA"/>
</dbReference>
<evidence type="ECO:0000313" key="3">
    <source>
        <dbReference type="Proteomes" id="UP000076154"/>
    </source>
</evidence>
<comment type="caution">
    <text evidence="2">The sequence shown here is derived from an EMBL/GenBank/DDBJ whole genome shotgun (WGS) entry which is preliminary data.</text>
</comment>
<feature type="compositionally biased region" description="Low complexity" evidence="1">
    <location>
        <begin position="29"/>
        <end position="40"/>
    </location>
</feature>
<dbReference type="OrthoDB" id="3237371at2759"/>
<evidence type="ECO:0000313" key="2">
    <source>
        <dbReference type="EMBL" id="RDB14733.1"/>
    </source>
</evidence>
<feature type="region of interest" description="Disordered" evidence="1">
    <location>
        <begin position="193"/>
        <end position="260"/>
    </location>
</feature>
<feature type="region of interest" description="Disordered" evidence="1">
    <location>
        <begin position="570"/>
        <end position="615"/>
    </location>
</feature>
<feature type="compositionally biased region" description="Acidic residues" evidence="1">
    <location>
        <begin position="586"/>
        <end position="598"/>
    </location>
</feature>
<feature type="compositionally biased region" description="Basic and acidic residues" evidence="1">
    <location>
        <begin position="41"/>
        <end position="82"/>
    </location>
</feature>
<name>A0A369J4V9_HYPMA</name>
<feature type="region of interest" description="Disordered" evidence="1">
    <location>
        <begin position="132"/>
        <end position="157"/>
    </location>
</feature>
<protein>
    <submittedName>
        <fullName evidence="2">Uncharacterized protein</fullName>
    </submittedName>
</protein>
<dbReference type="Proteomes" id="UP000076154">
    <property type="component" value="Unassembled WGS sequence"/>
</dbReference>
<keyword evidence="3" id="KW-1185">Reference proteome</keyword>
<dbReference type="InParanoid" id="A0A369J4V9"/>
<reference evidence="2" key="1">
    <citation type="submission" date="2018-04" db="EMBL/GenBank/DDBJ databases">
        <title>Whole genome sequencing of Hypsizygus marmoreus.</title>
        <authorList>
            <person name="Choi I.-G."/>
            <person name="Min B."/>
            <person name="Kim J.-G."/>
            <person name="Kim S."/>
            <person name="Oh Y.-L."/>
            <person name="Kong W.-S."/>
            <person name="Park H."/>
            <person name="Jeong J."/>
            <person name="Song E.-S."/>
        </authorList>
    </citation>
    <scope>NUCLEOTIDE SEQUENCE [LARGE SCALE GENOMIC DNA]</scope>
    <source>
        <strain evidence="2">51987-8</strain>
    </source>
</reference>
<sequence>MQRRITRTSNAEIRPGLSVDRPKPRRTSAQVQADKAALAAAKKEAVQRQDDNMSKVAHLEHEARKKIKETDLNANKPKDKLKIPRTKRPTSSTIHEDDDANASTVAEPETNNMIQEPGESTVDELMADTSGADMDMEDDAPDTTIKKVDGGKKQKKGLAIRDQINSISSSEVTTKVSAGMVPAALKRTADIAGNVVDGTGPPKRLKATSKSSQPSGIIPNWEKAALTEPSYNGPTKRKDDKRSNPGNDSITESESEEDNTVAFGGMTSEDEDVEPLRHVDNFLLLPTLQSLAKIEELQPAPITPRIDLRQMKPGDRFKHEHLPHETVQKFSKMVIPMAYDTAGALDPWDAPDDIELVELWNLGFKDTYPITVDHTQGSLFLVVKRLIKRGLSNWLNKLGTAGVKALEAEYLRQGLSTDAEKAELVSMLLGDASDITSKIRPFLWESVYDDPDTDKSGLFQGRLVARVLSEHLKEIQPIPDDYRIQEPPVGALILSIQAVHRALLYSVTGSYNPPAGKPGEFSKANWGDFTAETVNGKMKPVKRATVFLKRVNGLKEAQWMDIKRAALVTREGSRGASKKGPALPVEESDLEESDDDELRDPRYDSDTTEPATITS</sequence>
<organism evidence="2 3">
    <name type="scientific">Hypsizygus marmoreus</name>
    <name type="common">White beech mushroom</name>
    <name type="synonym">Agaricus marmoreus</name>
    <dbReference type="NCBI Taxonomy" id="39966"/>
    <lineage>
        <taxon>Eukaryota</taxon>
        <taxon>Fungi</taxon>
        <taxon>Dikarya</taxon>
        <taxon>Basidiomycota</taxon>
        <taxon>Agaricomycotina</taxon>
        <taxon>Agaricomycetes</taxon>
        <taxon>Agaricomycetidae</taxon>
        <taxon>Agaricales</taxon>
        <taxon>Tricholomatineae</taxon>
        <taxon>Lyophyllaceae</taxon>
        <taxon>Hypsizygus</taxon>
    </lineage>
</organism>